<feature type="compositionally biased region" description="Polar residues" evidence="1">
    <location>
        <begin position="147"/>
        <end position="164"/>
    </location>
</feature>
<name>A0A2T0RM69_9RHOB</name>
<dbReference type="AlphaFoldDB" id="A0A2T0RM69"/>
<sequence length="193" mass="20414">MGHVLRSGDATQPLPRNKPSCSDTAMVTVFGWLEAGLDRSSRNPGQGCRSVLADQGAPASASYLESIIPNVPDTPTCRLIAPPSGRTLRAVDVSDKTPIVTVSGAQSHGWARIAALEDQLCDLVYTQFRSMWMVSDAITGQGRESRSVGNPTRTVSNQLPPSMRQNSCGGGFTSAIRYDGIRAILAVIAALTG</sequence>
<accession>A0A2T0RM69</accession>
<feature type="region of interest" description="Disordered" evidence="1">
    <location>
        <begin position="1"/>
        <end position="20"/>
    </location>
</feature>
<protein>
    <submittedName>
        <fullName evidence="2">Uncharacterized protein</fullName>
    </submittedName>
</protein>
<evidence type="ECO:0000313" key="2">
    <source>
        <dbReference type="EMBL" id="PRY22231.1"/>
    </source>
</evidence>
<keyword evidence="3" id="KW-1185">Reference proteome</keyword>
<evidence type="ECO:0000313" key="3">
    <source>
        <dbReference type="Proteomes" id="UP000239480"/>
    </source>
</evidence>
<feature type="region of interest" description="Disordered" evidence="1">
    <location>
        <begin position="141"/>
        <end position="164"/>
    </location>
</feature>
<dbReference type="Proteomes" id="UP000239480">
    <property type="component" value="Unassembled WGS sequence"/>
</dbReference>
<gene>
    <name evidence="2" type="ORF">CLV78_107155</name>
</gene>
<dbReference type="EMBL" id="PVTD01000007">
    <property type="protein sequence ID" value="PRY22231.1"/>
    <property type="molecule type" value="Genomic_DNA"/>
</dbReference>
<proteinExistence type="predicted"/>
<reference evidence="2 3" key="1">
    <citation type="submission" date="2018-03" db="EMBL/GenBank/DDBJ databases">
        <title>Genomic Encyclopedia of Archaeal and Bacterial Type Strains, Phase II (KMG-II): from individual species to whole genera.</title>
        <authorList>
            <person name="Goeker M."/>
        </authorList>
    </citation>
    <scope>NUCLEOTIDE SEQUENCE [LARGE SCALE GENOMIC DNA]</scope>
    <source>
        <strain evidence="2 3">DSM 29328</strain>
    </source>
</reference>
<organism evidence="2 3">
    <name type="scientific">Aliiruegeria haliotis</name>
    <dbReference type="NCBI Taxonomy" id="1280846"/>
    <lineage>
        <taxon>Bacteria</taxon>
        <taxon>Pseudomonadati</taxon>
        <taxon>Pseudomonadota</taxon>
        <taxon>Alphaproteobacteria</taxon>
        <taxon>Rhodobacterales</taxon>
        <taxon>Roseobacteraceae</taxon>
        <taxon>Aliiruegeria</taxon>
    </lineage>
</organism>
<comment type="caution">
    <text evidence="2">The sequence shown here is derived from an EMBL/GenBank/DDBJ whole genome shotgun (WGS) entry which is preliminary data.</text>
</comment>
<evidence type="ECO:0000256" key="1">
    <source>
        <dbReference type="SAM" id="MobiDB-lite"/>
    </source>
</evidence>